<feature type="domain" description="Signal transduction histidine kinase internal region" evidence="2">
    <location>
        <begin position="164"/>
        <end position="242"/>
    </location>
</feature>
<dbReference type="AlphaFoldDB" id="A0AAE3EQE2"/>
<evidence type="ECO:0000256" key="1">
    <source>
        <dbReference type="SAM" id="Phobius"/>
    </source>
</evidence>
<comment type="caution">
    <text evidence="3">The sequence shown here is derived from an EMBL/GenBank/DDBJ whole genome shotgun (WGS) entry which is preliminary data.</text>
</comment>
<dbReference type="InterPro" id="IPR036890">
    <property type="entry name" value="HATPase_C_sf"/>
</dbReference>
<feature type="transmembrane region" description="Helical" evidence="1">
    <location>
        <begin position="124"/>
        <end position="145"/>
    </location>
</feature>
<feature type="transmembrane region" description="Helical" evidence="1">
    <location>
        <begin position="59"/>
        <end position="80"/>
    </location>
</feature>
<protein>
    <submittedName>
        <fullName evidence="3">Histidine kinase</fullName>
    </submittedName>
</protein>
<keyword evidence="4" id="KW-1185">Reference proteome</keyword>
<dbReference type="GO" id="GO:0000155">
    <property type="term" value="F:phosphorelay sensor kinase activity"/>
    <property type="evidence" value="ECO:0007669"/>
    <property type="project" value="InterPro"/>
</dbReference>
<dbReference type="Pfam" id="PF06580">
    <property type="entry name" value="His_kinase"/>
    <property type="match status" value="1"/>
</dbReference>
<keyword evidence="3" id="KW-0808">Transferase</keyword>
<feature type="transmembrane region" description="Helical" evidence="1">
    <location>
        <begin position="31"/>
        <end position="47"/>
    </location>
</feature>
<proteinExistence type="predicted"/>
<dbReference type="InterPro" id="IPR050640">
    <property type="entry name" value="Bact_2-comp_sensor_kinase"/>
</dbReference>
<evidence type="ECO:0000259" key="2">
    <source>
        <dbReference type="Pfam" id="PF06580"/>
    </source>
</evidence>
<dbReference type="PANTHER" id="PTHR34220:SF7">
    <property type="entry name" value="SENSOR HISTIDINE KINASE YPDA"/>
    <property type="match status" value="1"/>
</dbReference>
<dbReference type="PANTHER" id="PTHR34220">
    <property type="entry name" value="SENSOR HISTIDINE KINASE YPDA"/>
    <property type="match status" value="1"/>
</dbReference>
<evidence type="ECO:0000313" key="4">
    <source>
        <dbReference type="Proteomes" id="UP001200642"/>
    </source>
</evidence>
<keyword evidence="1" id="KW-0812">Transmembrane</keyword>
<gene>
    <name evidence="3" type="ORF">K8352_00205</name>
</gene>
<dbReference type="EMBL" id="JAIRBC010000001">
    <property type="protein sequence ID" value="MCG2459162.1"/>
    <property type="molecule type" value="Genomic_DNA"/>
</dbReference>
<dbReference type="Proteomes" id="UP001200642">
    <property type="component" value="Unassembled WGS sequence"/>
</dbReference>
<dbReference type="InterPro" id="IPR010559">
    <property type="entry name" value="Sig_transdc_His_kin_internal"/>
</dbReference>
<sequence>MADFAGNTSAKTVNLKMARNSKIFTRTFKEVFFQVLLHIVLFLFYTFDKHQPQIQGFKMVAFLNYAMGALVINYVLLPYFFYKKKYSLFFLSSLAIIATIILVEELVLEKIFYPTTRGKHFPGIIYSLLDVMPIVTILVGFKFAWDASIKQREVEELRTSAKESELQFLKSQINPHFLFNNLNNLYSYALEKSPKTPTIILELSTVLRYMLYDCKEDFVALPKEIENLRNFTQLNELQIEERGTVSFRTKNINPEYRIAPLILTVFVENAFKHSTASQSKDIVIDIEVKVTNGGMLEFKCNNSFQPLGNTENLSKGIGLENVKKRLQILYPDAHQLKIDETNGQYRVCLKIRLKTEGE</sequence>
<keyword evidence="3" id="KW-0418">Kinase</keyword>
<dbReference type="GO" id="GO:0016020">
    <property type="term" value="C:membrane"/>
    <property type="evidence" value="ECO:0007669"/>
    <property type="project" value="InterPro"/>
</dbReference>
<name>A0AAE3EQE2_9FLAO</name>
<keyword evidence="1" id="KW-1133">Transmembrane helix</keyword>
<dbReference type="RefSeq" id="WP_317900314.1">
    <property type="nucleotide sequence ID" value="NZ_JAIRBC010000001.1"/>
</dbReference>
<evidence type="ECO:0000313" key="3">
    <source>
        <dbReference type="EMBL" id="MCG2459162.1"/>
    </source>
</evidence>
<reference evidence="3" key="1">
    <citation type="submission" date="2023-02" db="EMBL/GenBank/DDBJ databases">
        <title>Genome of Flavobacteriaceae gen. nov. sp. strain F89.</title>
        <authorList>
            <person name="Wang Y."/>
        </authorList>
    </citation>
    <scope>NUCLEOTIDE SEQUENCE</scope>
    <source>
        <strain evidence="3">F89</strain>
    </source>
</reference>
<organism evidence="3 4">
    <name type="scientific">Cerina litoralis</name>
    <dbReference type="NCBI Taxonomy" id="2874477"/>
    <lineage>
        <taxon>Bacteria</taxon>
        <taxon>Pseudomonadati</taxon>
        <taxon>Bacteroidota</taxon>
        <taxon>Flavobacteriia</taxon>
        <taxon>Flavobacteriales</taxon>
        <taxon>Flavobacteriaceae</taxon>
        <taxon>Cerina</taxon>
    </lineage>
</organism>
<keyword evidence="1" id="KW-0472">Membrane</keyword>
<accession>A0AAE3EQE2</accession>
<dbReference type="Gene3D" id="3.30.565.10">
    <property type="entry name" value="Histidine kinase-like ATPase, C-terminal domain"/>
    <property type="match status" value="1"/>
</dbReference>
<feature type="transmembrane region" description="Helical" evidence="1">
    <location>
        <begin position="86"/>
        <end position="103"/>
    </location>
</feature>